<feature type="signal peptide" evidence="1">
    <location>
        <begin position="1"/>
        <end position="27"/>
    </location>
</feature>
<sequence length="339" mass="34378">MTLMTTRRSALAAAAVVGALVAGPSLASTANASQSAGTVTRIAGADRYEASANISKANYAPGVATAYVTSGLVFTDALSGAPVAGRDGGPVLLTRPDYVPDSVIAELTRLAPKNIVVLGGTNSVSGAVMNTLRTLTTGEVSRIAGQTRYSASANISELNFAPGPDVTFVASGEVFPDALSGAPVAGKTPGPVLLIEHDGVPGVVKKELERLQSKSIVVLGGENTIDQDTYSFLTRYTTGGVSRWAGPDRFSTSATISSNAYAPGVNTVYVASGRVFADALSGAPVAGKNKGPVLLVDTDAIPASVDAELKRLAPTNIVLLGGPASVSTNVEAKLATYLK</sequence>
<evidence type="ECO:0000256" key="1">
    <source>
        <dbReference type="SAM" id="SignalP"/>
    </source>
</evidence>
<dbReference type="InterPro" id="IPR007253">
    <property type="entry name" value="Cell_wall-bd_2"/>
</dbReference>
<feature type="chain" id="PRO_5046766330" description="Cell wall binding repeat protein" evidence="1">
    <location>
        <begin position="28"/>
        <end position="339"/>
    </location>
</feature>
<name>A0ABN2JYA2_9MICO</name>
<dbReference type="Proteomes" id="UP001501475">
    <property type="component" value="Unassembled WGS sequence"/>
</dbReference>
<gene>
    <name evidence="2" type="ORF">GCM10009810_00430</name>
</gene>
<evidence type="ECO:0008006" key="4">
    <source>
        <dbReference type="Google" id="ProtNLM"/>
    </source>
</evidence>
<dbReference type="PANTHER" id="PTHR30032:SF8">
    <property type="entry name" value="GERMINATION-SPECIFIC N-ACETYLMURAMOYL-L-ALANINE AMIDASE"/>
    <property type="match status" value="1"/>
</dbReference>
<dbReference type="InterPro" id="IPR051922">
    <property type="entry name" value="Bact_Sporulation_Assoc"/>
</dbReference>
<dbReference type="PANTHER" id="PTHR30032">
    <property type="entry name" value="N-ACETYLMURAMOYL-L-ALANINE AMIDASE-RELATED"/>
    <property type="match status" value="1"/>
</dbReference>
<keyword evidence="1" id="KW-0732">Signal</keyword>
<accession>A0ABN2JYA2</accession>
<dbReference type="Pfam" id="PF04122">
    <property type="entry name" value="CW_binding_2"/>
    <property type="match status" value="3"/>
</dbReference>
<dbReference type="RefSeq" id="WP_344060389.1">
    <property type="nucleotide sequence ID" value="NZ_BAAAPN010000001.1"/>
</dbReference>
<reference evidence="2 3" key="1">
    <citation type="journal article" date="2019" name="Int. J. Syst. Evol. Microbiol.">
        <title>The Global Catalogue of Microorganisms (GCM) 10K type strain sequencing project: providing services to taxonomists for standard genome sequencing and annotation.</title>
        <authorList>
            <consortium name="The Broad Institute Genomics Platform"/>
            <consortium name="The Broad Institute Genome Sequencing Center for Infectious Disease"/>
            <person name="Wu L."/>
            <person name="Ma J."/>
        </authorList>
    </citation>
    <scope>NUCLEOTIDE SEQUENCE [LARGE SCALE GENOMIC DNA]</scope>
    <source>
        <strain evidence="2 3">JCM 15591</strain>
    </source>
</reference>
<dbReference type="InterPro" id="IPR006311">
    <property type="entry name" value="TAT_signal"/>
</dbReference>
<dbReference type="EMBL" id="BAAAPN010000001">
    <property type="protein sequence ID" value="GAA1743541.1"/>
    <property type="molecule type" value="Genomic_DNA"/>
</dbReference>
<comment type="caution">
    <text evidence="2">The sequence shown here is derived from an EMBL/GenBank/DDBJ whole genome shotgun (WGS) entry which is preliminary data.</text>
</comment>
<proteinExistence type="predicted"/>
<evidence type="ECO:0000313" key="2">
    <source>
        <dbReference type="EMBL" id="GAA1743541.1"/>
    </source>
</evidence>
<keyword evidence="3" id="KW-1185">Reference proteome</keyword>
<organism evidence="2 3">
    <name type="scientific">Nostocoides vanveenii</name>
    <dbReference type="NCBI Taxonomy" id="330835"/>
    <lineage>
        <taxon>Bacteria</taxon>
        <taxon>Bacillati</taxon>
        <taxon>Actinomycetota</taxon>
        <taxon>Actinomycetes</taxon>
        <taxon>Micrococcales</taxon>
        <taxon>Intrasporangiaceae</taxon>
        <taxon>Nostocoides</taxon>
    </lineage>
</organism>
<protein>
    <recommendedName>
        <fullName evidence="4">Cell wall binding repeat protein</fullName>
    </recommendedName>
</protein>
<dbReference type="PROSITE" id="PS51318">
    <property type="entry name" value="TAT"/>
    <property type="match status" value="1"/>
</dbReference>
<evidence type="ECO:0000313" key="3">
    <source>
        <dbReference type="Proteomes" id="UP001501475"/>
    </source>
</evidence>
<dbReference type="Gene3D" id="3.40.50.12090">
    <property type="match status" value="2"/>
</dbReference>